<dbReference type="GO" id="GO:0046872">
    <property type="term" value="F:metal ion binding"/>
    <property type="evidence" value="ECO:0007669"/>
    <property type="project" value="UniProtKB-KW"/>
</dbReference>
<dbReference type="Pfam" id="PF03315">
    <property type="entry name" value="SDH_beta"/>
    <property type="match status" value="1"/>
</dbReference>
<sequence length="458" mass="50065">MQSNLDIFKIGVGPSSSHTLGPLLAALSFTKELGDNLSAVKRVQCTLYGSLALTGRGHLTDRAVIWGLSGLKPRNLDKAAQQLAVHKAFIEHHLMLGGKYELHFDYRQDLIFCKEFLKEHENALRLCAYDAEQNLLLDKTYFSVGGGFIKSAEDFAAEAEHGDNDDDDFEDKFKIENTKVALRLCEDDDLSLAELSLRYEKQFRSEEEIRKYCGEIWQVMQEVYAAGLNPSDDYLPGSLHLKRRAKALAETVSHEPSDDPLRILDQVSLYAISIAEENAAGARVVTAPTNGACAVIPAVMLYLKNNTPDFDDTQATDFLLAAMLIGSFYKNNASISGAEAGCQAEIGSASSMAAAAMVTVLDGNPFKACVAAEIAMEHHLGLTCDPVNGLVQIPCIERNVFGAIKAITAARMALARRSIPRVGLDEVIETMYVTGKDLSYKYKETALGGLAKLDLDRT</sequence>
<comment type="caution">
    <text evidence="14">The sequence shown here is derived from an EMBL/GenBank/DDBJ whole genome shotgun (WGS) entry which is preliminary data.</text>
</comment>
<dbReference type="NCBIfam" id="TIGR00720">
    <property type="entry name" value="sda_mono"/>
    <property type="match status" value="1"/>
</dbReference>
<dbReference type="InterPro" id="IPR005130">
    <property type="entry name" value="Ser_deHydtase-like_asu"/>
</dbReference>
<keyword evidence="7 11" id="KW-0408">Iron</keyword>
<evidence type="ECO:0000259" key="13">
    <source>
        <dbReference type="Pfam" id="PF03315"/>
    </source>
</evidence>
<dbReference type="EC" id="4.3.1.17" evidence="11"/>
<dbReference type="FunFam" id="3.30.1330.90:FF:000001">
    <property type="entry name" value="L-serine ammonia-lyase 1"/>
    <property type="match status" value="1"/>
</dbReference>
<evidence type="ECO:0000256" key="3">
    <source>
        <dbReference type="ARBA" id="ARBA00008636"/>
    </source>
</evidence>
<evidence type="ECO:0000256" key="8">
    <source>
        <dbReference type="ARBA" id="ARBA00023014"/>
    </source>
</evidence>
<dbReference type="InterPro" id="IPR004644">
    <property type="entry name" value="Fe-S_L-Ser_mono"/>
</dbReference>
<dbReference type="GO" id="GO:0003941">
    <property type="term" value="F:L-serine ammonia-lyase activity"/>
    <property type="evidence" value="ECO:0007669"/>
    <property type="project" value="UniProtKB-UniRule"/>
</dbReference>
<dbReference type="SUPFAM" id="SSF143548">
    <property type="entry name" value="Serine metabolism enzymes domain"/>
    <property type="match status" value="1"/>
</dbReference>
<reference evidence="14" key="2">
    <citation type="submission" date="2021-04" db="EMBL/GenBank/DDBJ databases">
        <authorList>
            <person name="Gilroy R."/>
        </authorList>
    </citation>
    <scope>NUCLEOTIDE SEQUENCE</scope>
    <source>
        <strain evidence="14">378</strain>
    </source>
</reference>
<reference evidence="14" key="1">
    <citation type="journal article" date="2021" name="PeerJ">
        <title>Extensive microbial diversity within the chicken gut microbiome revealed by metagenomics and culture.</title>
        <authorList>
            <person name="Gilroy R."/>
            <person name="Ravi A."/>
            <person name="Getino M."/>
            <person name="Pursley I."/>
            <person name="Horton D.L."/>
            <person name="Alikhan N.F."/>
            <person name="Baker D."/>
            <person name="Gharbi K."/>
            <person name="Hall N."/>
            <person name="Watson M."/>
            <person name="Adriaenssens E.M."/>
            <person name="Foster-Nyarko E."/>
            <person name="Jarju S."/>
            <person name="Secka A."/>
            <person name="Antonio M."/>
            <person name="Oren A."/>
            <person name="Chaudhuri R.R."/>
            <person name="La Ragione R."/>
            <person name="Hildebrand F."/>
            <person name="Pallen M.J."/>
        </authorList>
    </citation>
    <scope>NUCLEOTIDE SEQUENCE</scope>
    <source>
        <strain evidence="14">378</strain>
    </source>
</reference>
<comment type="cofactor">
    <cofactor evidence="1 11">
        <name>[4Fe-4S] cluster</name>
        <dbReference type="ChEBI" id="CHEBI:49883"/>
    </cofactor>
</comment>
<dbReference type="GO" id="GO:0006094">
    <property type="term" value="P:gluconeogenesis"/>
    <property type="evidence" value="ECO:0007669"/>
    <property type="project" value="UniProtKB-KW"/>
</dbReference>
<evidence type="ECO:0000313" key="14">
    <source>
        <dbReference type="EMBL" id="MBU3845039.1"/>
    </source>
</evidence>
<dbReference type="InterPro" id="IPR005131">
    <property type="entry name" value="Ser_deHydtase_bsu"/>
</dbReference>
<dbReference type="GO" id="GO:0051539">
    <property type="term" value="F:4 iron, 4 sulfur cluster binding"/>
    <property type="evidence" value="ECO:0007669"/>
    <property type="project" value="UniProtKB-UniRule"/>
</dbReference>
<comment type="pathway">
    <text evidence="2">Carbohydrate biosynthesis; gluconeogenesis.</text>
</comment>
<accession>A0A948X0B6</accession>
<keyword evidence="9 11" id="KW-0456">Lyase</keyword>
<evidence type="ECO:0000313" key="15">
    <source>
        <dbReference type="Proteomes" id="UP000733611"/>
    </source>
</evidence>
<dbReference type="InterPro" id="IPR051318">
    <property type="entry name" value="Fe-S_L-Ser"/>
</dbReference>
<evidence type="ECO:0000256" key="5">
    <source>
        <dbReference type="ARBA" id="ARBA00022485"/>
    </source>
</evidence>
<proteinExistence type="inferred from homology"/>
<comment type="catalytic activity">
    <reaction evidence="10 11">
        <text>L-serine = pyruvate + NH4(+)</text>
        <dbReference type="Rhea" id="RHEA:19169"/>
        <dbReference type="ChEBI" id="CHEBI:15361"/>
        <dbReference type="ChEBI" id="CHEBI:28938"/>
        <dbReference type="ChEBI" id="CHEBI:33384"/>
        <dbReference type="EC" id="4.3.1.17"/>
    </reaction>
</comment>
<protein>
    <recommendedName>
        <fullName evidence="11">L-serine dehydratase</fullName>
        <ecNumber evidence="11">4.3.1.17</ecNumber>
    </recommendedName>
</protein>
<gene>
    <name evidence="14" type="ORF">H9847_09310</name>
</gene>
<feature type="domain" description="Serine dehydratase beta chain" evidence="13">
    <location>
        <begin position="3"/>
        <end position="153"/>
    </location>
</feature>
<evidence type="ECO:0000256" key="6">
    <source>
        <dbReference type="ARBA" id="ARBA00022723"/>
    </source>
</evidence>
<dbReference type="GO" id="GO:0009063">
    <property type="term" value="P:amino acid catabolic process"/>
    <property type="evidence" value="ECO:0007669"/>
    <property type="project" value="UniProtKB-ARBA"/>
</dbReference>
<keyword evidence="8 11" id="KW-0411">Iron-sulfur</keyword>
<evidence type="ECO:0000256" key="7">
    <source>
        <dbReference type="ARBA" id="ARBA00023004"/>
    </source>
</evidence>
<organism evidence="14 15">
    <name type="scientific">Candidatus Anaerobiospirillum pullicola</name>
    <dbReference type="NCBI Taxonomy" id="2838451"/>
    <lineage>
        <taxon>Bacteria</taxon>
        <taxon>Pseudomonadati</taxon>
        <taxon>Pseudomonadota</taxon>
        <taxon>Gammaproteobacteria</taxon>
        <taxon>Aeromonadales</taxon>
        <taxon>Succinivibrionaceae</taxon>
        <taxon>Anaerobiospirillum</taxon>
    </lineage>
</organism>
<dbReference type="PANTHER" id="PTHR30182:SF1">
    <property type="entry name" value="L-SERINE DEHYDRATASE 1"/>
    <property type="match status" value="1"/>
</dbReference>
<evidence type="ECO:0000256" key="4">
    <source>
        <dbReference type="ARBA" id="ARBA00022432"/>
    </source>
</evidence>
<keyword evidence="5 11" id="KW-0004">4Fe-4S</keyword>
<evidence type="ECO:0000259" key="12">
    <source>
        <dbReference type="Pfam" id="PF03313"/>
    </source>
</evidence>
<evidence type="ECO:0000256" key="1">
    <source>
        <dbReference type="ARBA" id="ARBA00001966"/>
    </source>
</evidence>
<keyword evidence="4 11" id="KW-0312">Gluconeogenesis</keyword>
<evidence type="ECO:0000256" key="10">
    <source>
        <dbReference type="ARBA" id="ARBA00049406"/>
    </source>
</evidence>
<dbReference type="EMBL" id="JAHLFE010000189">
    <property type="protein sequence ID" value="MBU3845039.1"/>
    <property type="molecule type" value="Genomic_DNA"/>
</dbReference>
<evidence type="ECO:0000256" key="11">
    <source>
        <dbReference type="RuleBase" id="RU366059"/>
    </source>
</evidence>
<evidence type="ECO:0000256" key="9">
    <source>
        <dbReference type="ARBA" id="ARBA00023239"/>
    </source>
</evidence>
<comment type="similarity">
    <text evidence="3 11">Belongs to the iron-sulfur dependent L-serine dehydratase family.</text>
</comment>
<dbReference type="Pfam" id="PF03313">
    <property type="entry name" value="SDH_alpha"/>
    <property type="match status" value="1"/>
</dbReference>
<dbReference type="Proteomes" id="UP000733611">
    <property type="component" value="Unassembled WGS sequence"/>
</dbReference>
<keyword evidence="6 11" id="KW-0479">Metal-binding</keyword>
<dbReference type="InterPro" id="IPR029009">
    <property type="entry name" value="ASB_dom_sf"/>
</dbReference>
<dbReference type="Gene3D" id="3.30.1330.90">
    <property type="entry name" value="D-3-phosphoglycerate dehydrogenase, domain 3"/>
    <property type="match status" value="1"/>
</dbReference>
<dbReference type="AlphaFoldDB" id="A0A948X0B6"/>
<feature type="domain" description="Serine dehydratase-like alpha subunit" evidence="12">
    <location>
        <begin position="189"/>
        <end position="451"/>
    </location>
</feature>
<name>A0A948X0B6_9GAMM</name>
<dbReference type="PANTHER" id="PTHR30182">
    <property type="entry name" value="L-SERINE DEHYDRATASE"/>
    <property type="match status" value="1"/>
</dbReference>
<evidence type="ECO:0000256" key="2">
    <source>
        <dbReference type="ARBA" id="ARBA00004742"/>
    </source>
</evidence>